<dbReference type="HOGENOM" id="CLU_1423471_0_0_1"/>
<feature type="compositionally biased region" description="Basic and acidic residues" evidence="1">
    <location>
        <begin position="59"/>
        <end position="75"/>
    </location>
</feature>
<evidence type="ECO:0000313" key="4">
    <source>
        <dbReference type="Proteomes" id="UP000002051"/>
    </source>
</evidence>
<reference evidence="2 4" key="1">
    <citation type="journal article" date="2011" name="Nature">
        <title>The Medicago genome provides insight into the evolution of rhizobial symbioses.</title>
        <authorList>
            <person name="Young N.D."/>
            <person name="Debelle F."/>
            <person name="Oldroyd G.E."/>
            <person name="Geurts R."/>
            <person name="Cannon S.B."/>
            <person name="Udvardi M.K."/>
            <person name="Benedito V.A."/>
            <person name="Mayer K.F."/>
            <person name="Gouzy J."/>
            <person name="Schoof H."/>
            <person name="Van de Peer Y."/>
            <person name="Proost S."/>
            <person name="Cook D.R."/>
            <person name="Meyers B.C."/>
            <person name="Spannagl M."/>
            <person name="Cheung F."/>
            <person name="De Mita S."/>
            <person name="Krishnakumar V."/>
            <person name="Gundlach H."/>
            <person name="Zhou S."/>
            <person name="Mudge J."/>
            <person name="Bharti A.K."/>
            <person name="Murray J.D."/>
            <person name="Naoumkina M.A."/>
            <person name="Rosen B."/>
            <person name="Silverstein K.A."/>
            <person name="Tang H."/>
            <person name="Rombauts S."/>
            <person name="Zhao P.X."/>
            <person name="Zhou P."/>
            <person name="Barbe V."/>
            <person name="Bardou P."/>
            <person name="Bechner M."/>
            <person name="Bellec A."/>
            <person name="Berger A."/>
            <person name="Berges H."/>
            <person name="Bidwell S."/>
            <person name="Bisseling T."/>
            <person name="Choisne N."/>
            <person name="Couloux A."/>
            <person name="Denny R."/>
            <person name="Deshpande S."/>
            <person name="Dai X."/>
            <person name="Doyle J.J."/>
            <person name="Dudez A.M."/>
            <person name="Farmer A.D."/>
            <person name="Fouteau S."/>
            <person name="Franken C."/>
            <person name="Gibelin C."/>
            <person name="Gish J."/>
            <person name="Goldstein S."/>
            <person name="Gonzalez A.J."/>
            <person name="Green P.J."/>
            <person name="Hallab A."/>
            <person name="Hartog M."/>
            <person name="Hua A."/>
            <person name="Humphray S.J."/>
            <person name="Jeong D.H."/>
            <person name="Jing Y."/>
            <person name="Jocker A."/>
            <person name="Kenton S.M."/>
            <person name="Kim D.J."/>
            <person name="Klee K."/>
            <person name="Lai H."/>
            <person name="Lang C."/>
            <person name="Lin S."/>
            <person name="Macmil S.L."/>
            <person name="Magdelenat G."/>
            <person name="Matthews L."/>
            <person name="McCorrison J."/>
            <person name="Monaghan E.L."/>
            <person name="Mun J.H."/>
            <person name="Najar F.Z."/>
            <person name="Nicholson C."/>
            <person name="Noirot C."/>
            <person name="O'Bleness M."/>
            <person name="Paule C.R."/>
            <person name="Poulain J."/>
            <person name="Prion F."/>
            <person name="Qin B."/>
            <person name="Qu C."/>
            <person name="Retzel E.F."/>
            <person name="Riddle C."/>
            <person name="Sallet E."/>
            <person name="Samain S."/>
            <person name="Samson N."/>
            <person name="Sanders I."/>
            <person name="Saurat O."/>
            <person name="Scarpelli C."/>
            <person name="Schiex T."/>
            <person name="Segurens B."/>
            <person name="Severin A.J."/>
            <person name="Sherrier D.J."/>
            <person name="Shi R."/>
            <person name="Sims S."/>
            <person name="Singer S.R."/>
            <person name="Sinharoy S."/>
            <person name="Sterck L."/>
            <person name="Viollet A."/>
            <person name="Wang B.B."/>
            <person name="Wang K."/>
            <person name="Wang M."/>
            <person name="Wang X."/>
            <person name="Warfsmann J."/>
            <person name="Weissenbach J."/>
            <person name="White D.D."/>
            <person name="White J.D."/>
            <person name="Wiley G.B."/>
            <person name="Wincker P."/>
            <person name="Xing Y."/>
            <person name="Yang L."/>
            <person name="Yao Z."/>
            <person name="Ying F."/>
            <person name="Zhai J."/>
            <person name="Zhou L."/>
            <person name="Zuber A."/>
            <person name="Denarie J."/>
            <person name="Dixon R.A."/>
            <person name="May G.D."/>
            <person name="Schwartz D.C."/>
            <person name="Rogers J."/>
            <person name="Quetier F."/>
            <person name="Town C.D."/>
            <person name="Roe B.A."/>
        </authorList>
    </citation>
    <scope>NUCLEOTIDE SEQUENCE [LARGE SCALE GENOMIC DNA]</scope>
    <source>
        <strain evidence="2">A17</strain>
        <strain evidence="3 4">cv. Jemalong A17</strain>
    </source>
</reference>
<reference evidence="2 4" key="2">
    <citation type="journal article" date="2014" name="BMC Genomics">
        <title>An improved genome release (version Mt4.0) for the model legume Medicago truncatula.</title>
        <authorList>
            <person name="Tang H."/>
            <person name="Krishnakumar V."/>
            <person name="Bidwell S."/>
            <person name="Rosen B."/>
            <person name="Chan A."/>
            <person name="Zhou S."/>
            <person name="Gentzbittel L."/>
            <person name="Childs K.L."/>
            <person name="Yandell M."/>
            <person name="Gundlach H."/>
            <person name="Mayer K.F."/>
            <person name="Schwartz D.C."/>
            <person name="Town C.D."/>
        </authorList>
    </citation>
    <scope>GENOME REANNOTATION</scope>
    <source>
        <strain evidence="2">A17</strain>
        <strain evidence="3 4">cv. Jemalong A17</strain>
    </source>
</reference>
<dbReference type="AlphaFoldDB" id="A0A072UWS6"/>
<evidence type="ECO:0000256" key="1">
    <source>
        <dbReference type="SAM" id="MobiDB-lite"/>
    </source>
</evidence>
<organism evidence="2 4">
    <name type="scientific">Medicago truncatula</name>
    <name type="common">Barrel medic</name>
    <name type="synonym">Medicago tribuloides</name>
    <dbReference type="NCBI Taxonomy" id="3880"/>
    <lineage>
        <taxon>Eukaryota</taxon>
        <taxon>Viridiplantae</taxon>
        <taxon>Streptophyta</taxon>
        <taxon>Embryophyta</taxon>
        <taxon>Tracheophyta</taxon>
        <taxon>Spermatophyta</taxon>
        <taxon>Magnoliopsida</taxon>
        <taxon>eudicotyledons</taxon>
        <taxon>Gunneridae</taxon>
        <taxon>Pentapetalae</taxon>
        <taxon>rosids</taxon>
        <taxon>fabids</taxon>
        <taxon>Fabales</taxon>
        <taxon>Fabaceae</taxon>
        <taxon>Papilionoideae</taxon>
        <taxon>50 kb inversion clade</taxon>
        <taxon>NPAAA clade</taxon>
        <taxon>Hologalegina</taxon>
        <taxon>IRL clade</taxon>
        <taxon>Trifolieae</taxon>
        <taxon>Medicago</taxon>
    </lineage>
</organism>
<proteinExistence type="predicted"/>
<evidence type="ECO:0000313" key="2">
    <source>
        <dbReference type="EMBL" id="KEH33513.1"/>
    </source>
</evidence>
<evidence type="ECO:0000313" key="3">
    <source>
        <dbReference type="EnsemblPlants" id="KEH33513"/>
    </source>
</evidence>
<keyword evidence="4" id="KW-1185">Reference proteome</keyword>
<sequence length="191" mass="21451">MFNIIVCEISPLLLGNVALRMSNLQVNESRSLCLPLGYHNKRTAPSRNSSRSSKRGRGKEKPQDKEVEGGHERNNRGTVNTIVGGFSGAGSTSSARRRYSRSNQSCNMVGVYAFKEHPQLAFTFNDFEGMYPHDDDPLVIYVFTVGFQIKRTIVDTGSSANVLFWEVFKKLDLPKEVMREHRGFAGELMSQ</sequence>
<gene>
    <name evidence="2" type="ordered locus">MTR_3g044903</name>
</gene>
<feature type="region of interest" description="Disordered" evidence="1">
    <location>
        <begin position="37"/>
        <end position="99"/>
    </location>
</feature>
<protein>
    <submittedName>
        <fullName evidence="2 3">Uncharacterized protein</fullName>
    </submittedName>
</protein>
<dbReference type="EMBL" id="CM001219">
    <property type="protein sequence ID" value="KEH33513.1"/>
    <property type="molecule type" value="Genomic_DNA"/>
</dbReference>
<dbReference type="Proteomes" id="UP000002051">
    <property type="component" value="Chromosome 3"/>
</dbReference>
<reference evidence="3" key="3">
    <citation type="submission" date="2015-04" db="UniProtKB">
        <authorList>
            <consortium name="EnsemblPlants"/>
        </authorList>
    </citation>
    <scope>IDENTIFICATION</scope>
    <source>
        <strain evidence="3">cv. Jemalong A17</strain>
    </source>
</reference>
<name>A0A072UWS6_MEDTR</name>
<dbReference type="EnsemblPlants" id="KEH33513">
    <property type="protein sequence ID" value="KEH33513"/>
    <property type="gene ID" value="MTR_3g044903"/>
</dbReference>
<accession>A0A072UWS6</accession>